<keyword evidence="1" id="KW-0812">Transmembrane</keyword>
<evidence type="ECO:0000256" key="1">
    <source>
        <dbReference type="SAM" id="Phobius"/>
    </source>
</evidence>
<dbReference type="Proteomes" id="UP000007800">
    <property type="component" value="Unassembled WGS sequence"/>
</dbReference>
<sequence>MVTSSPSFFIDILRWVFLPFREAFTLQFLAAAVWLFSCSVWNCMVQVYIDRLYAQQYFGNRHWDPLPDAGFALLPYINNQNIEAVLCHTRVCILTKKPNDRGDVAAQPIQPLR</sequence>
<protein>
    <submittedName>
        <fullName evidence="2">Uncharacterized protein</fullName>
    </submittedName>
</protein>
<organism evidence="3">
    <name type="scientific">Perkinsus marinus (strain ATCC 50983 / TXsc)</name>
    <dbReference type="NCBI Taxonomy" id="423536"/>
    <lineage>
        <taxon>Eukaryota</taxon>
        <taxon>Sar</taxon>
        <taxon>Alveolata</taxon>
        <taxon>Perkinsozoa</taxon>
        <taxon>Perkinsea</taxon>
        <taxon>Perkinsida</taxon>
        <taxon>Perkinsidae</taxon>
        <taxon>Perkinsus</taxon>
    </lineage>
</organism>
<gene>
    <name evidence="2" type="ORF">Pmar_PMAR003729</name>
</gene>
<evidence type="ECO:0000313" key="3">
    <source>
        <dbReference type="Proteomes" id="UP000007800"/>
    </source>
</evidence>
<keyword evidence="3" id="KW-1185">Reference proteome</keyword>
<dbReference type="GeneID" id="9061479"/>
<name>C5KI53_PERM5</name>
<keyword evidence="1" id="KW-0472">Membrane</keyword>
<evidence type="ECO:0000313" key="2">
    <source>
        <dbReference type="EMBL" id="EER16265.1"/>
    </source>
</evidence>
<dbReference type="RefSeq" id="XP_002784469.1">
    <property type="nucleotide sequence ID" value="XM_002784423.1"/>
</dbReference>
<dbReference type="AlphaFoldDB" id="C5KI53"/>
<keyword evidence="1" id="KW-1133">Transmembrane helix</keyword>
<feature type="transmembrane region" description="Helical" evidence="1">
    <location>
        <begin position="24"/>
        <end position="49"/>
    </location>
</feature>
<dbReference type="EMBL" id="GG673069">
    <property type="protein sequence ID" value="EER16265.1"/>
    <property type="molecule type" value="Genomic_DNA"/>
</dbReference>
<accession>C5KI53</accession>
<proteinExistence type="predicted"/>
<reference evidence="2 3" key="1">
    <citation type="submission" date="2008-07" db="EMBL/GenBank/DDBJ databases">
        <authorList>
            <person name="El-Sayed N."/>
            <person name="Caler E."/>
            <person name="Inman J."/>
            <person name="Amedeo P."/>
            <person name="Hass B."/>
            <person name="Wortman J."/>
        </authorList>
    </citation>
    <scope>NUCLEOTIDE SEQUENCE [LARGE SCALE GENOMIC DNA]</scope>
    <source>
        <strain evidence="3">ATCC 50983 / TXsc</strain>
    </source>
</reference>
<dbReference type="InParanoid" id="C5KI53"/>